<reference evidence="2 3" key="1">
    <citation type="journal article" date="2022" name="BMC Microbiol.">
        <title>Whole genome sequencing of Moraxella bovis strains from North America reveals two genotypes with different genetic determinants.</title>
        <authorList>
            <person name="Wynn E.L."/>
            <person name="Hille M.M."/>
            <person name="Loy J.D."/>
            <person name="Schuller G."/>
            <person name="Kuhn K.L."/>
            <person name="Dickey A.M."/>
            <person name="Bono J.L."/>
            <person name="Clawson M.L."/>
        </authorList>
    </citation>
    <scope>NUCLEOTIDE SEQUENCE [LARGE SCALE GENOMIC DNA]</scope>
    <source>
        <strain evidence="1">SAM102599</strain>
        <strain evidence="2 3">SAM57978</strain>
    </source>
</reference>
<name>A0AAQ2Q4C0_MORBO</name>
<gene>
    <name evidence="1" type="ORF">LP092_04255</name>
    <name evidence="2" type="ORF">LP129_04655</name>
</gene>
<evidence type="ECO:0000313" key="3">
    <source>
        <dbReference type="Proteomes" id="UP001163283"/>
    </source>
</evidence>
<sequence length="66" mass="7603">MKNETSTELYEKMGKVSFENAVRTDELPPHIQLALKNRPKTQEIPNENPPMIEPDVWQLIKANANN</sequence>
<dbReference type="KEGG" id="mboi:DQF64_04325"/>
<dbReference type="Proteomes" id="UP001163283">
    <property type="component" value="Chromosome"/>
</dbReference>
<dbReference type="EMBL" id="CP087781">
    <property type="protein sequence ID" value="UZA52435.1"/>
    <property type="molecule type" value="Genomic_DNA"/>
</dbReference>
<accession>A0AAQ2Q4C0</accession>
<dbReference type="Proteomes" id="UP001163632">
    <property type="component" value="Chromosome"/>
</dbReference>
<evidence type="ECO:0000313" key="1">
    <source>
        <dbReference type="EMBL" id="UZA03963.1"/>
    </source>
</evidence>
<evidence type="ECO:0000313" key="2">
    <source>
        <dbReference type="EMBL" id="UZA52435.1"/>
    </source>
</evidence>
<organism evidence="2 3">
    <name type="scientific">Moraxella bovis</name>
    <dbReference type="NCBI Taxonomy" id="476"/>
    <lineage>
        <taxon>Bacteria</taxon>
        <taxon>Pseudomonadati</taxon>
        <taxon>Pseudomonadota</taxon>
        <taxon>Gammaproteobacteria</taxon>
        <taxon>Moraxellales</taxon>
        <taxon>Moraxellaceae</taxon>
        <taxon>Moraxella</taxon>
    </lineage>
</organism>
<dbReference type="RefSeq" id="WP_112741955.1">
    <property type="nucleotide sequence ID" value="NZ_CP030241.1"/>
</dbReference>
<dbReference type="GeneID" id="77189208"/>
<keyword evidence="4" id="KW-1185">Reference proteome</keyword>
<proteinExistence type="predicted"/>
<evidence type="ECO:0000313" key="4">
    <source>
        <dbReference type="Proteomes" id="UP001163632"/>
    </source>
</evidence>
<dbReference type="EMBL" id="CP087830">
    <property type="protein sequence ID" value="UZA03963.1"/>
    <property type="molecule type" value="Genomic_DNA"/>
</dbReference>
<protein>
    <submittedName>
        <fullName evidence="2">Uncharacterized protein</fullName>
    </submittedName>
</protein>
<dbReference type="AlphaFoldDB" id="A0AAQ2Q4C0"/>